<keyword evidence="2" id="KW-0378">Hydrolase</keyword>
<dbReference type="GO" id="GO:0033958">
    <property type="term" value="F:DNA-deoxyinosine glycosylase activity"/>
    <property type="evidence" value="ECO:0007669"/>
    <property type="project" value="UniProtKB-EC"/>
</dbReference>
<dbReference type="Proteomes" id="UP001193081">
    <property type="component" value="Unassembled WGS sequence"/>
</dbReference>
<dbReference type="NCBIfam" id="TIGR04274">
    <property type="entry name" value="hypoxanDNAglyco"/>
    <property type="match status" value="1"/>
</dbReference>
<feature type="domain" description="Uracil-DNA glycosylase-like" evidence="1">
    <location>
        <begin position="11"/>
        <end position="169"/>
    </location>
</feature>
<dbReference type="InterPro" id="IPR036895">
    <property type="entry name" value="Uracil-DNA_glycosylase-like_sf"/>
</dbReference>
<dbReference type="Pfam" id="PF03167">
    <property type="entry name" value="UDG"/>
    <property type="match status" value="1"/>
</dbReference>
<dbReference type="CDD" id="cd10032">
    <property type="entry name" value="UDG-F6_HDG"/>
    <property type="match status" value="1"/>
</dbReference>
<dbReference type="EMBL" id="SIJK02000001">
    <property type="protein sequence ID" value="MBP1464355.1"/>
    <property type="molecule type" value="Genomic_DNA"/>
</dbReference>
<reference evidence="2 3" key="1">
    <citation type="submission" date="2021-03" db="EMBL/GenBank/DDBJ databases">
        <authorList>
            <person name="Grouzdev D.S."/>
        </authorList>
    </citation>
    <scope>NUCLEOTIDE SEQUENCE [LARGE SCALE GENOMIC DNA]</scope>
    <source>
        <strain evidence="2 3">M50-1</strain>
    </source>
</reference>
<gene>
    <name evidence="2" type="ORF">EYB53_001420</name>
</gene>
<proteinExistence type="predicted"/>
<dbReference type="SMART" id="SM00986">
    <property type="entry name" value="UDG"/>
    <property type="match status" value="1"/>
</dbReference>
<dbReference type="SMART" id="SM00987">
    <property type="entry name" value="UreE_C"/>
    <property type="match status" value="1"/>
</dbReference>
<evidence type="ECO:0000313" key="3">
    <source>
        <dbReference type="Proteomes" id="UP001193081"/>
    </source>
</evidence>
<dbReference type="RefSeq" id="WP_135475949.1">
    <property type="nucleotide sequence ID" value="NZ_SIJK02000001.1"/>
</dbReference>
<comment type="caution">
    <text evidence="2">The sequence shown here is derived from an EMBL/GenBank/DDBJ whole genome shotgun (WGS) entry which is preliminary data.</text>
</comment>
<dbReference type="Gene3D" id="3.40.470.10">
    <property type="entry name" value="Uracil-DNA glycosylase-like domain"/>
    <property type="match status" value="1"/>
</dbReference>
<protein>
    <submittedName>
        <fullName evidence="2">DNA-deoxyinosine glycosylase</fullName>
        <ecNumber evidence="2">3.2.2.15</ecNumber>
    </submittedName>
</protein>
<dbReference type="InterPro" id="IPR026353">
    <property type="entry name" value="Hypoxan-DNA_Glyclase"/>
</dbReference>
<evidence type="ECO:0000259" key="1">
    <source>
        <dbReference type="SMART" id="SM00986"/>
    </source>
</evidence>
<sequence>MNVPPYLHSFPPISAETAERLILGTMPGKASLAAGQYYAHPRNLFWRLMAEILGFSPEASYEERQLALQSARIALWDVVQCCTRTSSLDADIDARSVVPNDLATFLVNHPHIHQVCFNGAKAKAIYDKHVAARIRAVRPDLVYVQLPSTSPANAAIPYARKYAAWSEALR</sequence>
<dbReference type="EC" id="3.2.2.15" evidence="2"/>
<dbReference type="SUPFAM" id="SSF52141">
    <property type="entry name" value="Uracil-DNA glycosylase-like"/>
    <property type="match status" value="1"/>
</dbReference>
<dbReference type="InterPro" id="IPR005122">
    <property type="entry name" value="Uracil-DNA_glycosylase-like"/>
</dbReference>
<accession>A0ABS4D4J9</accession>
<keyword evidence="2" id="KW-0326">Glycosidase</keyword>
<evidence type="ECO:0000313" key="2">
    <source>
        <dbReference type="EMBL" id="MBP1464355.1"/>
    </source>
</evidence>
<name>A0ABS4D4J9_9CHLR</name>
<keyword evidence="3" id="KW-1185">Reference proteome</keyword>
<organism evidence="2 3">
    <name type="scientific">Candidatus Chloroploca mongolica</name>
    <dbReference type="NCBI Taxonomy" id="2528176"/>
    <lineage>
        <taxon>Bacteria</taxon>
        <taxon>Bacillati</taxon>
        <taxon>Chloroflexota</taxon>
        <taxon>Chloroflexia</taxon>
        <taxon>Chloroflexales</taxon>
        <taxon>Chloroflexineae</taxon>
        <taxon>Oscillochloridaceae</taxon>
        <taxon>Candidatus Chloroploca</taxon>
    </lineage>
</organism>